<dbReference type="CDD" id="cd04301">
    <property type="entry name" value="NAT_SF"/>
    <property type="match status" value="1"/>
</dbReference>
<protein>
    <recommendedName>
        <fullName evidence="1">N-acetyltransferase domain-containing protein</fullName>
    </recommendedName>
</protein>
<dbReference type="GO" id="GO:0016747">
    <property type="term" value="F:acyltransferase activity, transferring groups other than amino-acyl groups"/>
    <property type="evidence" value="ECO:0007669"/>
    <property type="project" value="InterPro"/>
</dbReference>
<dbReference type="RefSeq" id="WP_029565778.1">
    <property type="nucleotide sequence ID" value="NZ_JNVC02000001.1"/>
</dbReference>
<proteinExistence type="predicted"/>
<dbReference type="EMBL" id="JNVC02000001">
    <property type="protein sequence ID" value="KEZ54513.1"/>
    <property type="molecule type" value="Genomic_DNA"/>
</dbReference>
<dbReference type="AlphaFoldDB" id="A0A084H4K1"/>
<evidence type="ECO:0000259" key="1">
    <source>
        <dbReference type="PROSITE" id="PS51186"/>
    </source>
</evidence>
<dbReference type="SUPFAM" id="SSF55729">
    <property type="entry name" value="Acyl-CoA N-acyltransferases (Nat)"/>
    <property type="match status" value="1"/>
</dbReference>
<dbReference type="Pfam" id="PF00583">
    <property type="entry name" value="Acetyltransf_1"/>
    <property type="match status" value="1"/>
</dbReference>
<comment type="caution">
    <text evidence="2">The sequence shown here is derived from an EMBL/GenBank/DDBJ whole genome shotgun (WGS) entry which is preliminary data.</text>
</comment>
<dbReference type="PROSITE" id="PS51186">
    <property type="entry name" value="GNAT"/>
    <property type="match status" value="1"/>
</dbReference>
<feature type="domain" description="N-acetyltransferase" evidence="1">
    <location>
        <begin position="122"/>
        <end position="259"/>
    </location>
</feature>
<evidence type="ECO:0000313" key="2">
    <source>
        <dbReference type="EMBL" id="KEZ54513.1"/>
    </source>
</evidence>
<evidence type="ECO:0000313" key="3">
    <source>
        <dbReference type="Proteomes" id="UP000028549"/>
    </source>
</evidence>
<dbReference type="InterPro" id="IPR000182">
    <property type="entry name" value="GNAT_dom"/>
</dbReference>
<reference evidence="2 3" key="1">
    <citation type="journal article" date="2005" name="Int. J. Syst. Evol. Microbiol.">
        <title>Bacillus cibi sp. nov., isolated from jeotgal, a traditional Korean fermented seafood.</title>
        <authorList>
            <person name="Yoon J.H."/>
            <person name="Lee C.H."/>
            <person name="Oh T.K."/>
        </authorList>
    </citation>
    <scope>NUCLEOTIDE SEQUENCE [LARGE SCALE GENOMIC DNA]</scope>
    <source>
        <strain evidence="2 3">DSM 16189</strain>
    </source>
</reference>
<keyword evidence="3" id="KW-1185">Reference proteome</keyword>
<dbReference type="InterPro" id="IPR016181">
    <property type="entry name" value="Acyl_CoA_acyltransferase"/>
</dbReference>
<dbReference type="OrthoDB" id="248489at2"/>
<dbReference type="Gene3D" id="3.40.630.30">
    <property type="match status" value="1"/>
</dbReference>
<organism evidence="2 3">
    <name type="scientific">Metabacillus indicus</name>
    <name type="common">Bacillus indicus</name>
    <dbReference type="NCBI Taxonomy" id="246786"/>
    <lineage>
        <taxon>Bacteria</taxon>
        <taxon>Bacillati</taxon>
        <taxon>Bacillota</taxon>
        <taxon>Bacilli</taxon>
        <taxon>Bacillales</taxon>
        <taxon>Bacillaceae</taxon>
        <taxon>Metabacillus</taxon>
    </lineage>
</organism>
<gene>
    <name evidence="2" type="ORF">GS18_0206305</name>
</gene>
<dbReference type="Proteomes" id="UP000028549">
    <property type="component" value="Unassembled WGS sequence"/>
</dbReference>
<accession>A0A084H4K1</accession>
<sequence length="259" mass="29529">MVIKLLKQDQYPQAVAFLDKNHDVNALIAEDLKDEQVRVFGQYQDAELTALLINYPDKMYCCSSVMPADVEAFIPVIQETGIRRIFGKQELIESIKRIVKTEIESDSVMMKYDNRAAGSISGEVCKITSLEDCRRLYRLFIQVEEYKMAGPNEEIFADEQYESILSGKLSVYYFEENGTMAATAGIYTDHEKTAVIAGVATPPKYRRKGYASKVIARICRDYGDEKELYLFYNNPDAGELYKKLGFYDAAKWKVIGISF</sequence>
<name>A0A084H4K1_METID</name>